<evidence type="ECO:0000256" key="2">
    <source>
        <dbReference type="ARBA" id="ARBA00006484"/>
    </source>
</evidence>
<name>A0A8J2LDA2_9HEXA</name>
<evidence type="ECO:0000256" key="9">
    <source>
        <dbReference type="ARBA" id="ARBA00041727"/>
    </source>
</evidence>
<dbReference type="EC" id="1.1.1.30" evidence="7"/>
<dbReference type="Pfam" id="PF13561">
    <property type="entry name" value="adh_short_C2"/>
    <property type="match status" value="1"/>
</dbReference>
<dbReference type="GO" id="GO:0016617">
    <property type="term" value="F:4-oxoproline reductase activity"/>
    <property type="evidence" value="ECO:0007669"/>
    <property type="project" value="UniProtKB-EC"/>
</dbReference>
<evidence type="ECO:0000256" key="3">
    <source>
        <dbReference type="ARBA" id="ARBA00023002"/>
    </source>
</evidence>
<dbReference type="InterPro" id="IPR051122">
    <property type="entry name" value="SDR_DHRS6-like"/>
</dbReference>
<evidence type="ECO:0000256" key="5">
    <source>
        <dbReference type="ARBA" id="ARBA00034698"/>
    </source>
</evidence>
<organism evidence="15 16">
    <name type="scientific">Allacma fusca</name>
    <dbReference type="NCBI Taxonomy" id="39272"/>
    <lineage>
        <taxon>Eukaryota</taxon>
        <taxon>Metazoa</taxon>
        <taxon>Ecdysozoa</taxon>
        <taxon>Arthropoda</taxon>
        <taxon>Hexapoda</taxon>
        <taxon>Collembola</taxon>
        <taxon>Symphypleona</taxon>
        <taxon>Sminthuridae</taxon>
        <taxon>Allacma</taxon>
    </lineage>
</organism>
<dbReference type="GO" id="GO:0003858">
    <property type="term" value="F:3-hydroxybutyrate dehydrogenase activity"/>
    <property type="evidence" value="ECO:0007669"/>
    <property type="project" value="UniProtKB-EC"/>
</dbReference>
<dbReference type="PANTHER" id="PTHR43477:SF4">
    <property type="entry name" value="DEHYDROGENASE_REDUCTASE SDR FAMILY MEMBER 6"/>
    <property type="match status" value="1"/>
</dbReference>
<accession>A0A8J2LDA2</accession>
<evidence type="ECO:0000256" key="1">
    <source>
        <dbReference type="ARBA" id="ARBA00004924"/>
    </source>
</evidence>
<dbReference type="GO" id="GO:0005737">
    <property type="term" value="C:cytoplasm"/>
    <property type="evidence" value="ECO:0007669"/>
    <property type="project" value="TreeGrafter"/>
</dbReference>
<evidence type="ECO:0000256" key="4">
    <source>
        <dbReference type="ARBA" id="ARBA00023027"/>
    </source>
</evidence>
<dbReference type="EMBL" id="CAJVCH010554549">
    <property type="protein sequence ID" value="CAG7830149.1"/>
    <property type="molecule type" value="Genomic_DNA"/>
</dbReference>
<dbReference type="FunFam" id="3.40.50.720:FF:000084">
    <property type="entry name" value="Short-chain dehydrogenase reductase"/>
    <property type="match status" value="1"/>
</dbReference>
<dbReference type="AlphaFoldDB" id="A0A8J2LDA2"/>
<evidence type="ECO:0000256" key="13">
    <source>
        <dbReference type="ARBA" id="ARBA00043199"/>
    </source>
</evidence>
<dbReference type="InterPro" id="IPR020904">
    <property type="entry name" value="Sc_DH/Rdtase_CS"/>
</dbReference>
<keyword evidence="4" id="KW-0520">NAD</keyword>
<dbReference type="GO" id="GO:0019290">
    <property type="term" value="P:siderophore biosynthetic process"/>
    <property type="evidence" value="ECO:0007669"/>
    <property type="project" value="TreeGrafter"/>
</dbReference>
<keyword evidence="16" id="KW-1185">Reference proteome</keyword>
<evidence type="ECO:0000256" key="11">
    <source>
        <dbReference type="ARBA" id="ARBA00042565"/>
    </source>
</evidence>
<evidence type="ECO:0000256" key="12">
    <source>
        <dbReference type="ARBA" id="ARBA00043083"/>
    </source>
</evidence>
<comment type="caution">
    <text evidence="15">The sequence shown here is derived from an EMBL/GenBank/DDBJ whole genome shotgun (WGS) entry which is preliminary data.</text>
</comment>
<evidence type="ECO:0000256" key="6">
    <source>
        <dbReference type="ARBA" id="ARBA00038956"/>
    </source>
</evidence>
<dbReference type="OrthoDB" id="1888931at2759"/>
<comment type="catalytic activity">
    <reaction evidence="14">
        <text>(R)-3-hydroxybutanoate + NAD(+) = acetoacetate + NADH + H(+)</text>
        <dbReference type="Rhea" id="RHEA:20521"/>
        <dbReference type="ChEBI" id="CHEBI:10983"/>
        <dbReference type="ChEBI" id="CHEBI:13705"/>
        <dbReference type="ChEBI" id="CHEBI:15378"/>
        <dbReference type="ChEBI" id="CHEBI:57540"/>
        <dbReference type="ChEBI" id="CHEBI:57945"/>
        <dbReference type="EC" id="1.1.1.30"/>
    </reaction>
</comment>
<dbReference type="PROSITE" id="PS00061">
    <property type="entry name" value="ADH_SHORT"/>
    <property type="match status" value="1"/>
</dbReference>
<evidence type="ECO:0000256" key="8">
    <source>
        <dbReference type="ARBA" id="ARBA00039194"/>
    </source>
</evidence>
<sequence>MASSEPRPGRLEGKIALITGAGAGIGRASALLFAKEGAQVIATDMNPDLLADMKDLPGILRTEKLNVTNKEDIVNLAKTIDKIDVIFNCAGIVPGGSILEADDATWNLALDINARGAYWVCQALIPIVLKNKGTCSIVNMSSVASSLKGVENRFIYCVSKAALLAVTKSIAADFVGQGIRANNICPGTVDTPSWRGRVNSSPDPQKALADFIGRQKMGRVGTADEIAYLALYLASDEASYVTGQDFIIDGGWSM</sequence>
<evidence type="ECO:0000313" key="16">
    <source>
        <dbReference type="Proteomes" id="UP000708208"/>
    </source>
</evidence>
<comment type="pathway">
    <text evidence="5">Amino-acid metabolism.</text>
</comment>
<dbReference type="InterPro" id="IPR002347">
    <property type="entry name" value="SDR_fam"/>
</dbReference>
<comment type="pathway">
    <text evidence="1">Siderophore biosynthesis.</text>
</comment>
<keyword evidence="3" id="KW-0560">Oxidoreductase</keyword>
<protein>
    <recommendedName>
        <fullName evidence="8">Dehydrogenase/reductase SDR family member 6</fullName>
        <ecNumber evidence="6">1.1.1.104</ecNumber>
        <ecNumber evidence="7">1.1.1.30</ecNumber>
    </recommendedName>
    <alternativeName>
        <fullName evidence="12">(R)-beta-hydroxybutyrate dehydrogenase</fullName>
    </alternativeName>
    <alternativeName>
        <fullName evidence="10">3-hydroxybutyrate dehydrogenase type 2</fullName>
    </alternativeName>
    <alternativeName>
        <fullName evidence="13">4-oxo-L-proline reductase</fullName>
    </alternativeName>
    <alternativeName>
        <fullName evidence="11">Oxidoreductase UCPA</fullName>
    </alternativeName>
    <alternativeName>
        <fullName evidence="9">Short chain dehydrogenase/reductase family 15C member 1</fullName>
    </alternativeName>
</protein>
<dbReference type="EC" id="1.1.1.104" evidence="6"/>
<proteinExistence type="inferred from homology"/>
<dbReference type="Proteomes" id="UP000708208">
    <property type="component" value="Unassembled WGS sequence"/>
</dbReference>
<reference evidence="15" key="1">
    <citation type="submission" date="2021-06" db="EMBL/GenBank/DDBJ databases">
        <authorList>
            <person name="Hodson N. C."/>
            <person name="Mongue J. A."/>
            <person name="Jaron S. K."/>
        </authorList>
    </citation>
    <scope>NUCLEOTIDE SEQUENCE</scope>
</reference>
<gene>
    <name evidence="15" type="ORF">AFUS01_LOCUS39975</name>
</gene>
<evidence type="ECO:0000256" key="14">
    <source>
        <dbReference type="ARBA" id="ARBA00049550"/>
    </source>
</evidence>
<evidence type="ECO:0000256" key="10">
    <source>
        <dbReference type="ARBA" id="ARBA00042309"/>
    </source>
</evidence>
<dbReference type="PANTHER" id="PTHR43477">
    <property type="entry name" value="DIHYDROANTICAPSIN 7-DEHYDROGENASE"/>
    <property type="match status" value="1"/>
</dbReference>
<evidence type="ECO:0000256" key="7">
    <source>
        <dbReference type="ARBA" id="ARBA00038959"/>
    </source>
</evidence>
<comment type="similarity">
    <text evidence="2">Belongs to the short-chain dehydrogenases/reductases (SDR) family.</text>
</comment>
<evidence type="ECO:0000313" key="15">
    <source>
        <dbReference type="EMBL" id="CAG7830149.1"/>
    </source>
</evidence>